<evidence type="ECO:0000256" key="4">
    <source>
        <dbReference type="SAM" id="SignalP"/>
    </source>
</evidence>
<dbReference type="InterPro" id="IPR000618">
    <property type="entry name" value="Insect_cuticle"/>
</dbReference>
<feature type="compositionally biased region" description="Polar residues" evidence="3">
    <location>
        <begin position="101"/>
        <end position="120"/>
    </location>
</feature>
<keyword evidence="1 2" id="KW-0193">Cuticle</keyword>
<dbReference type="PROSITE" id="PS51155">
    <property type="entry name" value="CHIT_BIND_RR_2"/>
    <property type="match status" value="2"/>
</dbReference>
<dbReference type="PANTHER" id="PTHR10380:SF173">
    <property type="entry name" value="CUTICULAR PROTEIN 47EF, ISOFORM C-RELATED"/>
    <property type="match status" value="1"/>
</dbReference>
<dbReference type="EMBL" id="JABDTM020027953">
    <property type="protein sequence ID" value="KAH0809732.1"/>
    <property type="molecule type" value="Genomic_DNA"/>
</dbReference>
<sequence>MKLFLVAVFVAVAAADRLENTYLPPKSAQTASGAGFLNAPRPGGGGGRGGGGAGGGGGGAGGVNPNAKIGIIRFDSDNPGDGSYKYSYETENRITHEESGQLKNPGSDNEINSVQGQFSYTGDDGATYSISYTADENGFRPEGAHLPVAPPIPEEILKSLEQNAADEAAGIVDDGSYRAEHQGDGGAGGGGAGGFSGANVASQYLGPKPSAGGAGACAASAGRLDNNYVQPQGQNVRTGPTPPPPAIVRLTNDNRGDGSYKFDFETENRITQQEIGEVRNAGTDQEFNVIQGSYSYTGPDGVTYTVNYIADENGFRASGDHIPTAAPVPAEIAEAVQQNAAEEAQGYVDDGQYRSDGQEAPRGRPQKGYNNY</sequence>
<name>A0A8J6H977_TENMO</name>
<comment type="caution">
    <text evidence="5">The sequence shown here is derived from an EMBL/GenBank/DDBJ whole genome shotgun (WGS) entry which is preliminary data.</text>
</comment>
<gene>
    <name evidence="5" type="ORF">GEV33_013060</name>
</gene>
<dbReference type="Pfam" id="PF00379">
    <property type="entry name" value="Chitin_bind_4"/>
    <property type="match status" value="2"/>
</dbReference>
<organism evidence="5 6">
    <name type="scientific">Tenebrio molitor</name>
    <name type="common">Yellow mealworm beetle</name>
    <dbReference type="NCBI Taxonomy" id="7067"/>
    <lineage>
        <taxon>Eukaryota</taxon>
        <taxon>Metazoa</taxon>
        <taxon>Ecdysozoa</taxon>
        <taxon>Arthropoda</taxon>
        <taxon>Hexapoda</taxon>
        <taxon>Insecta</taxon>
        <taxon>Pterygota</taxon>
        <taxon>Neoptera</taxon>
        <taxon>Endopterygota</taxon>
        <taxon>Coleoptera</taxon>
        <taxon>Polyphaga</taxon>
        <taxon>Cucujiformia</taxon>
        <taxon>Tenebrionidae</taxon>
        <taxon>Tenebrio</taxon>
    </lineage>
</organism>
<feature type="compositionally biased region" description="Low complexity" evidence="3">
    <location>
        <begin position="336"/>
        <end position="345"/>
    </location>
</feature>
<reference evidence="5" key="2">
    <citation type="submission" date="2021-08" db="EMBL/GenBank/DDBJ databases">
        <authorList>
            <person name="Eriksson T."/>
        </authorList>
    </citation>
    <scope>NUCLEOTIDE SEQUENCE</scope>
    <source>
        <strain evidence="5">Stoneville</strain>
        <tissue evidence="5">Whole head</tissue>
    </source>
</reference>
<protein>
    <submittedName>
        <fullName evidence="5">Uncharacterized protein</fullName>
    </submittedName>
</protein>
<keyword evidence="4" id="KW-0732">Signal</keyword>
<dbReference type="InterPro" id="IPR031311">
    <property type="entry name" value="CHIT_BIND_RR_consensus"/>
</dbReference>
<keyword evidence="6" id="KW-1185">Reference proteome</keyword>
<dbReference type="PANTHER" id="PTHR10380">
    <property type="entry name" value="CUTICLE PROTEIN"/>
    <property type="match status" value="1"/>
</dbReference>
<evidence type="ECO:0000256" key="1">
    <source>
        <dbReference type="ARBA" id="ARBA00022460"/>
    </source>
</evidence>
<dbReference type="Proteomes" id="UP000719412">
    <property type="component" value="Unassembled WGS sequence"/>
</dbReference>
<feature type="region of interest" description="Disordered" evidence="3">
    <location>
        <begin position="24"/>
        <end position="58"/>
    </location>
</feature>
<dbReference type="InterPro" id="IPR050468">
    <property type="entry name" value="Cuticle_Struct_Prot"/>
</dbReference>
<dbReference type="GO" id="GO:0008010">
    <property type="term" value="F:structural constituent of chitin-based larval cuticle"/>
    <property type="evidence" value="ECO:0007669"/>
    <property type="project" value="TreeGrafter"/>
</dbReference>
<accession>A0A8J6H977</accession>
<evidence type="ECO:0000256" key="3">
    <source>
        <dbReference type="SAM" id="MobiDB-lite"/>
    </source>
</evidence>
<proteinExistence type="predicted"/>
<feature type="compositionally biased region" description="Basic and acidic residues" evidence="3">
    <location>
        <begin position="351"/>
        <end position="362"/>
    </location>
</feature>
<dbReference type="GO" id="GO:0062129">
    <property type="term" value="C:chitin-based extracellular matrix"/>
    <property type="evidence" value="ECO:0007669"/>
    <property type="project" value="TreeGrafter"/>
</dbReference>
<feature type="compositionally biased region" description="Gly residues" evidence="3">
    <location>
        <begin position="42"/>
        <end position="58"/>
    </location>
</feature>
<feature type="chain" id="PRO_5035177583" evidence="4">
    <location>
        <begin position="16"/>
        <end position="372"/>
    </location>
</feature>
<feature type="signal peptide" evidence="4">
    <location>
        <begin position="1"/>
        <end position="15"/>
    </location>
</feature>
<dbReference type="PROSITE" id="PS00233">
    <property type="entry name" value="CHIT_BIND_RR_1"/>
    <property type="match status" value="2"/>
</dbReference>
<dbReference type="PRINTS" id="PR00947">
    <property type="entry name" value="CUTICLE"/>
</dbReference>
<dbReference type="AlphaFoldDB" id="A0A8J6H977"/>
<evidence type="ECO:0000256" key="2">
    <source>
        <dbReference type="PROSITE-ProRule" id="PRU00497"/>
    </source>
</evidence>
<evidence type="ECO:0000313" key="6">
    <source>
        <dbReference type="Proteomes" id="UP000719412"/>
    </source>
</evidence>
<reference evidence="5" key="1">
    <citation type="journal article" date="2020" name="J Insects Food Feed">
        <title>The yellow mealworm (Tenebrio molitor) genome: a resource for the emerging insects as food and feed industry.</title>
        <authorList>
            <person name="Eriksson T."/>
            <person name="Andere A."/>
            <person name="Kelstrup H."/>
            <person name="Emery V."/>
            <person name="Picard C."/>
        </authorList>
    </citation>
    <scope>NUCLEOTIDE SEQUENCE</scope>
    <source>
        <strain evidence="5">Stoneville</strain>
        <tissue evidence="5">Whole head</tissue>
    </source>
</reference>
<evidence type="ECO:0000313" key="5">
    <source>
        <dbReference type="EMBL" id="KAH0809732.1"/>
    </source>
</evidence>
<feature type="region of interest" description="Disordered" evidence="3">
    <location>
        <begin position="96"/>
        <end position="122"/>
    </location>
</feature>
<feature type="region of interest" description="Disordered" evidence="3">
    <location>
        <begin position="336"/>
        <end position="372"/>
    </location>
</feature>